<reference evidence="2 3" key="1">
    <citation type="submission" date="2016-08" db="EMBL/GenBank/DDBJ databases">
        <authorList>
            <person name="Seilhamer J.J."/>
        </authorList>
    </citation>
    <scope>NUCLEOTIDE SEQUENCE [LARGE SCALE GENOMIC DNA]</scope>
    <source>
        <strain evidence="2 3">VC14762</strain>
    </source>
</reference>
<dbReference type="AlphaFoldDB" id="A0A1V2W9Q3"/>
<comment type="caution">
    <text evidence="2">The sequence shown here is derived from an EMBL/GenBank/DDBJ whole genome shotgun (WGS) entry which is preliminary data.</text>
</comment>
<feature type="region of interest" description="Disordered" evidence="1">
    <location>
        <begin position="37"/>
        <end position="61"/>
    </location>
</feature>
<dbReference type="Proteomes" id="UP000188543">
    <property type="component" value="Unassembled WGS sequence"/>
</dbReference>
<protein>
    <submittedName>
        <fullName evidence="2">Uncharacterized protein</fullName>
    </submittedName>
</protein>
<evidence type="ECO:0000313" key="3">
    <source>
        <dbReference type="Proteomes" id="UP000188543"/>
    </source>
</evidence>
<gene>
    <name evidence="2" type="ORF">A8E72_05115</name>
</gene>
<accession>A0A1V2W9Q3</accession>
<evidence type="ECO:0000313" key="2">
    <source>
        <dbReference type="EMBL" id="ONU91602.1"/>
    </source>
</evidence>
<organism evidence="2 3">
    <name type="scientific">Burkholderia cenocepacia</name>
    <dbReference type="NCBI Taxonomy" id="95486"/>
    <lineage>
        <taxon>Bacteria</taxon>
        <taxon>Pseudomonadati</taxon>
        <taxon>Pseudomonadota</taxon>
        <taxon>Betaproteobacteria</taxon>
        <taxon>Burkholderiales</taxon>
        <taxon>Burkholderiaceae</taxon>
        <taxon>Burkholderia</taxon>
        <taxon>Burkholderia cepacia complex</taxon>
    </lineage>
</organism>
<proteinExistence type="predicted"/>
<dbReference type="EMBL" id="MUTJ01000017">
    <property type="protein sequence ID" value="ONU91602.1"/>
    <property type="molecule type" value="Genomic_DNA"/>
</dbReference>
<evidence type="ECO:0000256" key="1">
    <source>
        <dbReference type="SAM" id="MobiDB-lite"/>
    </source>
</evidence>
<sequence length="61" mass="6476">MSAATMAAALPAPAIGEAQPHCVCRSEHHGHKVCRGDAVNKTRRRKTAPRFIASPACDPAR</sequence>
<name>A0A1V2W9Q3_9BURK</name>